<evidence type="ECO:0000256" key="1">
    <source>
        <dbReference type="SAM" id="SignalP"/>
    </source>
</evidence>
<feature type="chain" id="PRO_5017367738" evidence="1">
    <location>
        <begin position="20"/>
        <end position="150"/>
    </location>
</feature>
<dbReference type="RefSeq" id="XP_022604816.1">
    <property type="nucleotide sequence ID" value="XM_022749095.1"/>
</dbReference>
<dbReference type="Ensembl" id="ENSSDUT00000023369.1">
    <property type="protein sequence ID" value="ENSSDUP00000022952.1"/>
    <property type="gene ID" value="ENSSDUG00000016677.1"/>
</dbReference>
<dbReference type="PANTHER" id="PTHR12091:SF2">
    <property type="entry name" value="PRO-MCH PRECURSOR"/>
    <property type="match status" value="1"/>
</dbReference>
<dbReference type="Pfam" id="PF05824">
    <property type="entry name" value="Pro-MCH"/>
    <property type="match status" value="1"/>
</dbReference>
<reference evidence="2" key="2">
    <citation type="submission" date="2025-09" db="UniProtKB">
        <authorList>
            <consortium name="Ensembl"/>
        </authorList>
    </citation>
    <scope>IDENTIFICATION</scope>
</reference>
<reference evidence="2" key="1">
    <citation type="submission" date="2025-08" db="UniProtKB">
        <authorList>
            <consortium name="Ensembl"/>
        </authorList>
    </citation>
    <scope>IDENTIFICATION</scope>
</reference>
<organism evidence="2 3">
    <name type="scientific">Seriola dumerili</name>
    <name type="common">Greater amberjack</name>
    <name type="synonym">Caranx dumerili</name>
    <dbReference type="NCBI Taxonomy" id="41447"/>
    <lineage>
        <taxon>Eukaryota</taxon>
        <taxon>Metazoa</taxon>
        <taxon>Chordata</taxon>
        <taxon>Craniata</taxon>
        <taxon>Vertebrata</taxon>
        <taxon>Euteleostomi</taxon>
        <taxon>Actinopterygii</taxon>
        <taxon>Neopterygii</taxon>
        <taxon>Teleostei</taxon>
        <taxon>Neoteleostei</taxon>
        <taxon>Acanthomorphata</taxon>
        <taxon>Carangaria</taxon>
        <taxon>Carangiformes</taxon>
        <taxon>Carangidae</taxon>
        <taxon>Seriola</taxon>
    </lineage>
</organism>
<sequence length="150" mass="16706">MISVHSALFTLVLFSELSSHLITAAIPATKVEDGVIEQDGLGSLLGDEPMTEHGMVPPVYRRRLVVDNNDRDEDGNPKIIMVSDMRQKGRSVHGLNSAFSRSLPLLTERSLSHTPAEYSLKIDRRNTDLDMLRCMIGRVYRPCWEGASLA</sequence>
<dbReference type="InterPro" id="IPR005456">
    <property type="entry name" value="Prepro-melanin_conc_hormone"/>
</dbReference>
<evidence type="ECO:0000313" key="3">
    <source>
        <dbReference type="Proteomes" id="UP000261420"/>
    </source>
</evidence>
<dbReference type="AlphaFoldDB" id="A0A3B4UXB6"/>
<keyword evidence="3" id="KW-1185">Reference proteome</keyword>
<accession>A0A3B4UXB6</accession>
<dbReference type="CTD" id="5367"/>
<dbReference type="GeneID" id="111224555"/>
<dbReference type="Proteomes" id="UP000261420">
    <property type="component" value="Unplaced"/>
</dbReference>
<feature type="signal peptide" evidence="1">
    <location>
        <begin position="1"/>
        <end position="19"/>
    </location>
</feature>
<name>A0A3B4UXB6_SERDU</name>
<dbReference type="GO" id="GO:0007268">
    <property type="term" value="P:chemical synaptic transmission"/>
    <property type="evidence" value="ECO:0007669"/>
    <property type="project" value="InterPro"/>
</dbReference>
<protein>
    <submittedName>
        <fullName evidence="2">Pro-melanin-concentrating hormone</fullName>
    </submittedName>
</protein>
<dbReference type="OMA" id="ILRCMIG"/>
<dbReference type="PANTHER" id="PTHR12091">
    <property type="entry name" value="MELANIN-CONCENTRATING HORMONE"/>
    <property type="match status" value="1"/>
</dbReference>
<dbReference type="GO" id="GO:0045202">
    <property type="term" value="C:synapse"/>
    <property type="evidence" value="ECO:0007669"/>
    <property type="project" value="GOC"/>
</dbReference>
<dbReference type="GO" id="GO:0031777">
    <property type="term" value="F:type 1 melanin-concentrating hormone receptor binding"/>
    <property type="evidence" value="ECO:0007669"/>
    <property type="project" value="TreeGrafter"/>
</dbReference>
<dbReference type="STRING" id="41447.ENSSDUP00000022952"/>
<dbReference type="KEGG" id="sdu:111224555"/>
<proteinExistence type="predicted"/>
<dbReference type="GO" id="GO:0030354">
    <property type="term" value="F:melanin-concentrating hormone activity"/>
    <property type="evidence" value="ECO:0007669"/>
    <property type="project" value="InterPro"/>
</dbReference>
<dbReference type="GeneTree" id="ENSGT00390000004984"/>
<keyword evidence="1" id="KW-0732">Signal</keyword>
<evidence type="ECO:0000313" key="2">
    <source>
        <dbReference type="Ensembl" id="ENSSDUP00000022952.1"/>
    </source>
</evidence>